<feature type="transmembrane region" description="Helical" evidence="6">
    <location>
        <begin position="172"/>
        <end position="192"/>
    </location>
</feature>
<feature type="transmembrane region" description="Helical" evidence="6">
    <location>
        <begin position="257"/>
        <end position="275"/>
    </location>
</feature>
<dbReference type="CDD" id="cd06580">
    <property type="entry name" value="TM_PBP1_transp_TpRbsC_like"/>
    <property type="match status" value="1"/>
</dbReference>
<dbReference type="EMBL" id="LT859958">
    <property type="protein sequence ID" value="SMX55021.1"/>
    <property type="molecule type" value="Genomic_DNA"/>
</dbReference>
<reference evidence="8" key="1">
    <citation type="submission" date="2017-05" db="EMBL/GenBank/DDBJ databases">
        <authorList>
            <person name="Kirkegaard R."/>
            <person name="Mcilroy J S."/>
        </authorList>
    </citation>
    <scope>NUCLEOTIDE SEQUENCE [LARGE SCALE GENOMIC DNA]</scope>
</reference>
<evidence type="ECO:0000256" key="5">
    <source>
        <dbReference type="ARBA" id="ARBA00023136"/>
    </source>
</evidence>
<name>A0A1Y6K5R2_9CHLR</name>
<dbReference type="KEGG" id="abat:CFX1CAM_1956"/>
<dbReference type="GO" id="GO:0005886">
    <property type="term" value="C:plasma membrane"/>
    <property type="evidence" value="ECO:0007669"/>
    <property type="project" value="UniProtKB-SubCell"/>
</dbReference>
<keyword evidence="8" id="KW-1185">Reference proteome</keyword>
<sequence length="428" mass="45558">MKRELKKLEEAGQVLLQEINEPEGEPTGHKRSFWNVISIPALAILTGLIIGAILIVATSSSVYEAFSHSFGEGLAAIGKEVFTAYKALFTGSIGDPVRIINAISSGDDRLIRAAVNPFLESLVQATPYIFAGLAVALGFRAGLFNIGVEGQLFIGAACATFVGYAIKGLPFIIHMPLAFLAGALGGALWGFIPGLLKALTGGHEVINTIMMNYIAFRLTEWLLSGPMTRPGSGGMPISPIIEESAQIPQFFKNPIRIHLGFFIALGVAWLIWWLLFKTKWGLNLRIVGANPRAAKYAGLSVGKSYMLGMAISGALAGLAGGVQILAVNRSMALGLSSGYGFDSIALALIGNNHPLGVILTSILFGTLRNGATRMMVVSSIPIDIVDVMQAIILMFVAAPAIIRTLYRLRKPKQEEETAFVSGWGGGQS</sequence>
<keyword evidence="3 6" id="KW-0812">Transmembrane</keyword>
<dbReference type="GO" id="GO:0022857">
    <property type="term" value="F:transmembrane transporter activity"/>
    <property type="evidence" value="ECO:0007669"/>
    <property type="project" value="InterPro"/>
</dbReference>
<feature type="transmembrane region" description="Helical" evidence="6">
    <location>
        <begin position="150"/>
        <end position="166"/>
    </location>
</feature>
<feature type="transmembrane region" description="Helical" evidence="6">
    <location>
        <begin position="387"/>
        <end position="406"/>
    </location>
</feature>
<organism evidence="7 8">
    <name type="scientific">Candidatus Brevifilum fermentans</name>
    <dbReference type="NCBI Taxonomy" id="1986204"/>
    <lineage>
        <taxon>Bacteria</taxon>
        <taxon>Bacillati</taxon>
        <taxon>Chloroflexota</taxon>
        <taxon>Anaerolineae</taxon>
        <taxon>Anaerolineales</taxon>
        <taxon>Anaerolineaceae</taxon>
        <taxon>Candidatus Brevifilum</taxon>
    </lineage>
</organism>
<keyword evidence="4 6" id="KW-1133">Transmembrane helix</keyword>
<dbReference type="Pfam" id="PF02653">
    <property type="entry name" value="BPD_transp_2"/>
    <property type="match status" value="1"/>
</dbReference>
<evidence type="ECO:0000313" key="7">
    <source>
        <dbReference type="EMBL" id="SMX55021.1"/>
    </source>
</evidence>
<feature type="transmembrane region" description="Helical" evidence="6">
    <location>
        <begin position="305"/>
        <end position="327"/>
    </location>
</feature>
<comment type="subcellular location">
    <subcellularLocation>
        <location evidence="1">Cell membrane</location>
        <topology evidence="1">Multi-pass membrane protein</topology>
    </subcellularLocation>
</comment>
<dbReference type="OrthoDB" id="45037at2"/>
<dbReference type="PANTHER" id="PTHR47089">
    <property type="entry name" value="ABC TRANSPORTER, PERMEASE PROTEIN"/>
    <property type="match status" value="1"/>
</dbReference>
<dbReference type="RefSeq" id="WP_087862818.1">
    <property type="nucleotide sequence ID" value="NZ_LT859958.1"/>
</dbReference>
<keyword evidence="5 6" id="KW-0472">Membrane</keyword>
<dbReference type="InterPro" id="IPR001851">
    <property type="entry name" value="ABC_transp_permease"/>
</dbReference>
<evidence type="ECO:0000313" key="8">
    <source>
        <dbReference type="Proteomes" id="UP000195514"/>
    </source>
</evidence>
<protein>
    <submittedName>
        <fullName evidence="7">Uncharacterized ABC transporter permease protein YufP</fullName>
    </submittedName>
</protein>
<evidence type="ECO:0000256" key="2">
    <source>
        <dbReference type="ARBA" id="ARBA00022475"/>
    </source>
</evidence>
<accession>A0A1Y6K5R2</accession>
<evidence type="ECO:0000256" key="3">
    <source>
        <dbReference type="ARBA" id="ARBA00022692"/>
    </source>
</evidence>
<evidence type="ECO:0000256" key="6">
    <source>
        <dbReference type="SAM" id="Phobius"/>
    </source>
</evidence>
<keyword evidence="2" id="KW-1003">Cell membrane</keyword>
<evidence type="ECO:0000256" key="1">
    <source>
        <dbReference type="ARBA" id="ARBA00004651"/>
    </source>
</evidence>
<feature type="transmembrane region" description="Helical" evidence="6">
    <location>
        <begin position="33"/>
        <end position="57"/>
    </location>
</feature>
<gene>
    <name evidence="7" type="primary">yufP</name>
    <name evidence="7" type="ORF">CFX1CAM_1956</name>
</gene>
<dbReference type="Proteomes" id="UP000195514">
    <property type="component" value="Chromosome I"/>
</dbReference>
<evidence type="ECO:0000256" key="4">
    <source>
        <dbReference type="ARBA" id="ARBA00022989"/>
    </source>
</evidence>
<dbReference type="AlphaFoldDB" id="A0A1Y6K5R2"/>
<dbReference type="PANTHER" id="PTHR47089:SF1">
    <property type="entry name" value="GUANOSINE ABC TRANSPORTER PERMEASE PROTEIN NUPP"/>
    <property type="match status" value="1"/>
</dbReference>
<proteinExistence type="predicted"/>
<feature type="transmembrane region" description="Helical" evidence="6">
    <location>
        <begin position="339"/>
        <end position="367"/>
    </location>
</feature>
<feature type="transmembrane region" description="Helical" evidence="6">
    <location>
        <begin position="125"/>
        <end position="143"/>
    </location>
</feature>